<dbReference type="AlphaFoldDB" id="A0A918YA27"/>
<protein>
    <submittedName>
        <fullName evidence="1">Uncharacterized protein</fullName>
    </submittedName>
</protein>
<organism evidence="1 2">
    <name type="scientific">Streptomyces naganishii JCM 4654</name>
    <dbReference type="NCBI Taxonomy" id="1306179"/>
    <lineage>
        <taxon>Bacteria</taxon>
        <taxon>Bacillati</taxon>
        <taxon>Actinomycetota</taxon>
        <taxon>Actinomycetes</taxon>
        <taxon>Kitasatosporales</taxon>
        <taxon>Streptomycetaceae</taxon>
        <taxon>Streptomyces</taxon>
    </lineage>
</organism>
<dbReference type="RefSeq" id="WP_190181051.1">
    <property type="nucleotide sequence ID" value="NZ_BMVF01000022.1"/>
</dbReference>
<gene>
    <name evidence="1" type="ORF">GCM10010508_60500</name>
</gene>
<evidence type="ECO:0000313" key="1">
    <source>
        <dbReference type="EMBL" id="GHD95496.1"/>
    </source>
</evidence>
<proteinExistence type="predicted"/>
<reference evidence="1" key="1">
    <citation type="journal article" date="2014" name="Int. J. Syst. Evol. Microbiol.">
        <title>Complete genome sequence of Corynebacterium casei LMG S-19264T (=DSM 44701T), isolated from a smear-ripened cheese.</title>
        <authorList>
            <consortium name="US DOE Joint Genome Institute (JGI-PGF)"/>
            <person name="Walter F."/>
            <person name="Albersmeier A."/>
            <person name="Kalinowski J."/>
            <person name="Ruckert C."/>
        </authorList>
    </citation>
    <scope>NUCLEOTIDE SEQUENCE</scope>
    <source>
        <strain evidence="1">JCM 4654</strain>
    </source>
</reference>
<keyword evidence="2" id="KW-1185">Reference proteome</keyword>
<evidence type="ECO:0000313" key="2">
    <source>
        <dbReference type="Proteomes" id="UP000608955"/>
    </source>
</evidence>
<reference evidence="1" key="2">
    <citation type="submission" date="2020-09" db="EMBL/GenBank/DDBJ databases">
        <authorList>
            <person name="Sun Q."/>
            <person name="Ohkuma M."/>
        </authorList>
    </citation>
    <scope>NUCLEOTIDE SEQUENCE</scope>
    <source>
        <strain evidence="1">JCM 4654</strain>
    </source>
</reference>
<name>A0A918YA27_9ACTN</name>
<accession>A0A918YA27</accession>
<dbReference type="Proteomes" id="UP000608955">
    <property type="component" value="Unassembled WGS sequence"/>
</dbReference>
<comment type="caution">
    <text evidence="1">The sequence shown here is derived from an EMBL/GenBank/DDBJ whole genome shotgun (WGS) entry which is preliminary data.</text>
</comment>
<dbReference type="EMBL" id="BMVF01000022">
    <property type="protein sequence ID" value="GHD95496.1"/>
    <property type="molecule type" value="Genomic_DNA"/>
</dbReference>
<sequence length="50" mass="5311">MEVGKGGVMGAIGKRMEPDRMSIRLLGDVVTTTPHDDAEVTEVTGVQVQV</sequence>